<dbReference type="Pfam" id="PF03780">
    <property type="entry name" value="Asp23"/>
    <property type="match status" value="1"/>
</dbReference>
<dbReference type="RefSeq" id="WP_013778527.1">
    <property type="nucleotide sequence ID" value="NC_015519.1"/>
</dbReference>
<dbReference type="OrthoDB" id="9793465at2"/>
<dbReference type="EMBL" id="HF563609">
    <property type="protein sequence ID" value="CCP26336.1"/>
    <property type="molecule type" value="Genomic_DNA"/>
</dbReference>
<name>F4LVL8_TEPAE</name>
<dbReference type="PATRIC" id="fig|1209989.3.peg.1795"/>
<proteinExistence type="inferred from homology"/>
<dbReference type="Proteomes" id="UP000010802">
    <property type="component" value="Chromosome"/>
</dbReference>
<dbReference type="PANTHER" id="PTHR34297:SF2">
    <property type="entry name" value="ASP23_GLS24 FAMILY ENVELOPE STRESS RESPONSE PROTEIN"/>
    <property type="match status" value="1"/>
</dbReference>
<evidence type="ECO:0000313" key="3">
    <source>
        <dbReference type="Proteomes" id="UP000010802"/>
    </source>
</evidence>
<dbReference type="PANTHER" id="PTHR34297">
    <property type="entry name" value="HYPOTHETICAL CYTOSOLIC PROTEIN-RELATED"/>
    <property type="match status" value="1"/>
</dbReference>
<dbReference type="KEGG" id="tep:TepRe1_1458"/>
<dbReference type="AlphaFoldDB" id="F4LVL8"/>
<dbReference type="HOGENOM" id="CLU_113198_2_0_9"/>
<reference evidence="3" key="1">
    <citation type="journal article" date="2013" name="Genome Announc.">
        <title>First genome sequence of a syntrophic acetate-oxidizing bacterium, Tepidanaerobacter acetatoxydans strain Re1.</title>
        <authorList>
            <person name="Manzoor S."/>
            <person name="Bongcam-Rudloff E."/>
            <person name="Schnurer A."/>
            <person name="Muller B."/>
        </authorList>
    </citation>
    <scope>NUCLEOTIDE SEQUENCE [LARGE SCALE GENOMIC DNA]</scope>
    <source>
        <strain evidence="3">Re1</strain>
    </source>
</reference>
<accession>F4LVL8</accession>
<dbReference type="eggNOG" id="COG1302">
    <property type="taxonomic scope" value="Bacteria"/>
</dbReference>
<gene>
    <name evidence="2" type="ordered locus">TEPIRE1_1570</name>
</gene>
<comment type="similarity">
    <text evidence="1">Belongs to the asp23 family.</text>
</comment>
<dbReference type="KEGG" id="tae:TepiRe1_1570"/>
<protein>
    <recommendedName>
        <fullName evidence="4">Alkaline shock protein 23</fullName>
    </recommendedName>
</protein>
<evidence type="ECO:0000313" key="2">
    <source>
        <dbReference type="EMBL" id="CCP26336.1"/>
    </source>
</evidence>
<sequence>MNGELKGGSQLKNIIKNSLGEIEISREVIAVLAGNAAMECYGLVGMVSRKMSDGLTELLGKENLHKGVEVKIDEDMLTVDLHIIVQYGTKIHEVANNVIEKVNFILENILGFRPDRTNVIIHGVRTK</sequence>
<evidence type="ECO:0008006" key="4">
    <source>
        <dbReference type="Google" id="ProtNLM"/>
    </source>
</evidence>
<accession>L0RZI9</accession>
<organism evidence="2 3">
    <name type="scientific">Tepidanaerobacter acetatoxydans (strain DSM 21804 / JCM 16047 / Re1)</name>
    <dbReference type="NCBI Taxonomy" id="1209989"/>
    <lineage>
        <taxon>Bacteria</taxon>
        <taxon>Bacillati</taxon>
        <taxon>Bacillota</taxon>
        <taxon>Clostridia</taxon>
        <taxon>Thermosediminibacterales</taxon>
        <taxon>Tepidanaerobacteraceae</taxon>
        <taxon>Tepidanaerobacter</taxon>
    </lineage>
</organism>
<dbReference type="InterPro" id="IPR005531">
    <property type="entry name" value="Asp23"/>
</dbReference>
<dbReference type="STRING" id="1209989.TepRe1_1458"/>
<keyword evidence="3" id="KW-1185">Reference proteome</keyword>
<evidence type="ECO:0000256" key="1">
    <source>
        <dbReference type="ARBA" id="ARBA00005721"/>
    </source>
</evidence>